<evidence type="ECO:0000313" key="2">
    <source>
        <dbReference type="EMBL" id="QJX01003.1"/>
    </source>
</evidence>
<dbReference type="InterPro" id="IPR003343">
    <property type="entry name" value="Big_2"/>
</dbReference>
<dbReference type="Proteomes" id="UP000503447">
    <property type="component" value="Chromosome"/>
</dbReference>
<sequence length="782" mass="85106">MFRLTAVLIVAIGSHARAAAEPARDPVDFERHVVGLLSKSGCSAGACHGSFQGKGGLRLSLFGSEPARDHLAITRGGGGRRVNTAEPDKSLLLLKATGRVPHTGGKRFAADSWQAEAVRAWIAAGARHASGSGTVTRLDVSPAEPALTEPGATVQLRVKATYADGTTADVTRFCDLQSKDDSVAEVSALGAARAVRPGDSALVARYLGHTATARVFVPVPGTGTPYPTIPEVNFIDREVFAKLKRLNIVPSDRASDEEFLRRVTIDCTGGLPTAAEVRAFGADTDPQKREKAIDRLLAHPLHAALWATKLCAITACNVDAMDGSPEQRTKQARMWHDWVRHRFAANVPYDRIARGVLTATSREGHGLSEWLGAEIERANNNESGFDSTYRTRATLDLYWRRFEAEEFVPLEKLAELTATAFLGVRIECAQCHRHPFDRWTQTDYRTFASTFGRVRYESSPELTAAVVDRLEARRKAPPGRAGPPIPRLREVFLSDRSRALPHPETGAALEPKALGGPALTGTDPRDALAAWLTRPDNPFFARAFVNRVWAHYFGSGLIDPVDDLSAGNPPSNGGLLDALAADFVRSGFDVRRLERTVLTSRTYQLSSDPNDSNRRDRTNFSRAYPRPLLAEAVLDVLNDALGSVEDFGPDAPAGARAVEVATNRVRSTYAARVFRVFGRPARTTTCDCERATGPALPQTLFLMTDPDLLKKVTSGRLQKLLAAKTADARIVEELFLATLSRLPDADERKAALDRVSAAPDREAGLADVLWALINTREFILNH</sequence>
<dbReference type="KEGG" id="ftj:FTUN_8641"/>
<dbReference type="InterPro" id="IPR022655">
    <property type="entry name" value="DUF1553"/>
</dbReference>
<dbReference type="AlphaFoldDB" id="A0A6M5Z705"/>
<reference evidence="3" key="1">
    <citation type="submission" date="2020-05" db="EMBL/GenBank/DDBJ databases">
        <title>Frigoriglobus tundricola gen. nov., sp. nov., a psychrotolerant cellulolytic planctomycete of the family Gemmataceae with two divergent copies of 16S rRNA gene.</title>
        <authorList>
            <person name="Kulichevskaya I.S."/>
            <person name="Ivanova A.A."/>
            <person name="Naumoff D.G."/>
            <person name="Beletsky A.V."/>
            <person name="Rijpstra W.I.C."/>
            <person name="Sinninghe Damste J.S."/>
            <person name="Mardanov A.V."/>
            <person name="Ravin N.V."/>
            <person name="Dedysh S.N."/>
        </authorList>
    </citation>
    <scope>NUCLEOTIDE SEQUENCE [LARGE SCALE GENOMIC DNA]</scope>
    <source>
        <strain evidence="3">PL17</strain>
    </source>
</reference>
<dbReference type="Gene3D" id="2.60.40.1080">
    <property type="match status" value="1"/>
</dbReference>
<dbReference type="InterPro" id="IPR011444">
    <property type="entry name" value="DUF1549"/>
</dbReference>
<feature type="domain" description="BIG2" evidence="1">
    <location>
        <begin position="134"/>
        <end position="216"/>
    </location>
</feature>
<gene>
    <name evidence="2" type="ORF">FTUN_8641</name>
</gene>
<evidence type="ECO:0000313" key="3">
    <source>
        <dbReference type="Proteomes" id="UP000503447"/>
    </source>
</evidence>
<proteinExistence type="predicted"/>
<dbReference type="RefSeq" id="WP_171475639.1">
    <property type="nucleotide sequence ID" value="NZ_CP053452.2"/>
</dbReference>
<evidence type="ECO:0000259" key="1">
    <source>
        <dbReference type="SMART" id="SM00635"/>
    </source>
</evidence>
<organism evidence="2 3">
    <name type="scientific">Frigoriglobus tundricola</name>
    <dbReference type="NCBI Taxonomy" id="2774151"/>
    <lineage>
        <taxon>Bacteria</taxon>
        <taxon>Pseudomonadati</taxon>
        <taxon>Planctomycetota</taxon>
        <taxon>Planctomycetia</taxon>
        <taxon>Gemmatales</taxon>
        <taxon>Gemmataceae</taxon>
        <taxon>Frigoriglobus</taxon>
    </lineage>
</organism>
<protein>
    <recommendedName>
        <fullName evidence="1">BIG2 domain-containing protein</fullName>
    </recommendedName>
</protein>
<keyword evidence="3" id="KW-1185">Reference proteome</keyword>
<dbReference type="Pfam" id="PF07587">
    <property type="entry name" value="PSD1"/>
    <property type="match status" value="1"/>
</dbReference>
<dbReference type="Pfam" id="PF07583">
    <property type="entry name" value="PSCyt2"/>
    <property type="match status" value="1"/>
</dbReference>
<dbReference type="EMBL" id="CP053452">
    <property type="protein sequence ID" value="QJX01003.1"/>
    <property type="molecule type" value="Genomic_DNA"/>
</dbReference>
<dbReference type="PANTHER" id="PTHR35889:SF3">
    <property type="entry name" value="F-BOX DOMAIN-CONTAINING PROTEIN"/>
    <property type="match status" value="1"/>
</dbReference>
<dbReference type="SMART" id="SM00635">
    <property type="entry name" value="BID_2"/>
    <property type="match status" value="1"/>
</dbReference>
<name>A0A6M5Z705_9BACT</name>
<accession>A0A6M5Z705</accession>
<dbReference type="PANTHER" id="PTHR35889">
    <property type="entry name" value="CYCLOINULO-OLIGOSACCHARIDE FRUCTANOTRANSFERASE-RELATED"/>
    <property type="match status" value="1"/>
</dbReference>